<reference evidence="5 6" key="1">
    <citation type="journal article" date="2021" name="ISME Commun">
        <title>Automated analysis of genomic sequences facilitates high-throughput and comprehensive description of bacteria.</title>
        <authorList>
            <person name="Hitch T.C.A."/>
        </authorList>
    </citation>
    <scope>NUCLEOTIDE SEQUENCE [LARGE SCALE GENOMIC DNA]</scope>
    <source>
        <strain evidence="5 6">Sanger_31</strain>
    </source>
</reference>
<evidence type="ECO:0000259" key="4">
    <source>
        <dbReference type="PROSITE" id="PS50801"/>
    </source>
</evidence>
<accession>A0AAE3IF10</accession>
<dbReference type="CDD" id="cd07043">
    <property type="entry name" value="STAS_anti-anti-sigma_factors"/>
    <property type="match status" value="1"/>
</dbReference>
<comment type="similarity">
    <text evidence="1 2">Belongs to the anti-sigma-factor antagonist family.</text>
</comment>
<dbReference type="Pfam" id="PF01740">
    <property type="entry name" value="STAS"/>
    <property type="match status" value="1"/>
</dbReference>
<evidence type="ECO:0000256" key="3">
    <source>
        <dbReference type="SAM" id="MobiDB-lite"/>
    </source>
</evidence>
<dbReference type="Proteomes" id="UP001208131">
    <property type="component" value="Unassembled WGS sequence"/>
</dbReference>
<proteinExistence type="inferred from homology"/>
<feature type="region of interest" description="Disordered" evidence="3">
    <location>
        <begin position="114"/>
        <end position="138"/>
    </location>
</feature>
<protein>
    <recommendedName>
        <fullName evidence="2">Anti-sigma factor antagonist</fullName>
    </recommendedName>
</protein>
<dbReference type="PANTHER" id="PTHR33495:SF2">
    <property type="entry name" value="ANTI-SIGMA FACTOR ANTAGONIST TM_1081-RELATED"/>
    <property type="match status" value="1"/>
</dbReference>
<dbReference type="RefSeq" id="WP_022286527.1">
    <property type="nucleotide sequence ID" value="NZ_JAOQJZ010000003.1"/>
</dbReference>
<evidence type="ECO:0000313" key="6">
    <source>
        <dbReference type="Proteomes" id="UP001208131"/>
    </source>
</evidence>
<evidence type="ECO:0000256" key="2">
    <source>
        <dbReference type="RuleBase" id="RU003749"/>
    </source>
</evidence>
<feature type="domain" description="STAS" evidence="4">
    <location>
        <begin position="14"/>
        <end position="119"/>
    </location>
</feature>
<dbReference type="EMBL" id="JAOQJZ010000003">
    <property type="protein sequence ID" value="MCU6705068.1"/>
    <property type="molecule type" value="Genomic_DNA"/>
</dbReference>
<evidence type="ECO:0000256" key="1">
    <source>
        <dbReference type="ARBA" id="ARBA00009013"/>
    </source>
</evidence>
<dbReference type="Gene3D" id="3.30.750.24">
    <property type="entry name" value="STAS domain"/>
    <property type="match status" value="1"/>
</dbReference>
<dbReference type="InterPro" id="IPR002645">
    <property type="entry name" value="STAS_dom"/>
</dbReference>
<evidence type="ECO:0000313" key="5">
    <source>
        <dbReference type="EMBL" id="MCU6705068.1"/>
    </source>
</evidence>
<feature type="compositionally biased region" description="Basic and acidic residues" evidence="3">
    <location>
        <begin position="123"/>
        <end position="138"/>
    </location>
</feature>
<dbReference type="PROSITE" id="PS50801">
    <property type="entry name" value="STAS"/>
    <property type="match status" value="1"/>
</dbReference>
<dbReference type="AlphaFoldDB" id="A0AAE3IF10"/>
<comment type="caution">
    <text evidence="5">The sequence shown here is derived from an EMBL/GenBank/DDBJ whole genome shotgun (WGS) entry which is preliminary data.</text>
</comment>
<organism evidence="5 6">
    <name type="scientific">Hominimerdicola aceti</name>
    <dbReference type="NCBI Taxonomy" id="2981726"/>
    <lineage>
        <taxon>Bacteria</taxon>
        <taxon>Bacillati</taxon>
        <taxon>Bacillota</taxon>
        <taxon>Clostridia</taxon>
        <taxon>Eubacteriales</taxon>
        <taxon>Oscillospiraceae</taxon>
        <taxon>Hominimerdicola</taxon>
    </lineage>
</organism>
<dbReference type="PANTHER" id="PTHR33495">
    <property type="entry name" value="ANTI-SIGMA FACTOR ANTAGONIST TM_1081-RELATED-RELATED"/>
    <property type="match status" value="1"/>
</dbReference>
<gene>
    <name evidence="5" type="ORF">OCV57_03885</name>
</gene>
<keyword evidence="6" id="KW-1185">Reference proteome</keyword>
<dbReference type="InterPro" id="IPR036513">
    <property type="entry name" value="STAS_dom_sf"/>
</dbReference>
<name>A0AAE3IF10_9FIRM</name>
<dbReference type="InterPro" id="IPR003658">
    <property type="entry name" value="Anti-sigma_ant"/>
</dbReference>
<sequence length="138" mass="15481">MNVEIKNYPSARTLVAEICGDIDHHTAKYFRGEIDKAIRSHNPLTLILDYSQVTFMDSSGIGLVMGRYRIMSEMGGEVIVASPPAYIRKVLQLAGMHRLTKIVTDIAPYIQEKKAAQEQNESPDDKTKESDKIETKTP</sequence>
<dbReference type="NCBIfam" id="TIGR00377">
    <property type="entry name" value="ant_ant_sig"/>
    <property type="match status" value="1"/>
</dbReference>
<dbReference type="GO" id="GO:0043856">
    <property type="term" value="F:anti-sigma factor antagonist activity"/>
    <property type="evidence" value="ECO:0007669"/>
    <property type="project" value="InterPro"/>
</dbReference>
<dbReference type="SUPFAM" id="SSF52091">
    <property type="entry name" value="SpoIIaa-like"/>
    <property type="match status" value="1"/>
</dbReference>